<reference evidence="3 4" key="1">
    <citation type="submission" date="2018-08" db="EMBL/GenBank/DDBJ databases">
        <title>A genome reference for cultivated species of the human gut microbiota.</title>
        <authorList>
            <person name="Zou Y."/>
            <person name="Xue W."/>
            <person name="Luo G."/>
        </authorList>
    </citation>
    <scope>NUCLEOTIDE SEQUENCE [LARGE SCALE GENOMIC DNA]</scope>
    <source>
        <strain evidence="3 4">OM05-15BH</strain>
    </source>
</reference>
<keyword evidence="1" id="KW-0732">Signal</keyword>
<dbReference type="RefSeq" id="WP_117724425.1">
    <property type="nucleotide sequence ID" value="NZ_QSUL01000007.1"/>
</dbReference>
<feature type="signal peptide" evidence="1">
    <location>
        <begin position="1"/>
        <end position="20"/>
    </location>
</feature>
<comment type="caution">
    <text evidence="3">The sequence shown here is derived from an EMBL/GenBank/DDBJ whole genome shotgun (WGS) entry which is preliminary data.</text>
</comment>
<dbReference type="Proteomes" id="UP000260983">
    <property type="component" value="Unassembled WGS sequence"/>
</dbReference>
<keyword evidence="3" id="KW-0808">Transferase</keyword>
<organism evidence="3 4">
    <name type="scientific">Bacteroides oleiciplenus</name>
    <dbReference type="NCBI Taxonomy" id="626931"/>
    <lineage>
        <taxon>Bacteria</taxon>
        <taxon>Pseudomonadati</taxon>
        <taxon>Bacteroidota</taxon>
        <taxon>Bacteroidia</taxon>
        <taxon>Bacteroidales</taxon>
        <taxon>Bacteroidaceae</taxon>
        <taxon>Bacteroides</taxon>
    </lineage>
</organism>
<protein>
    <submittedName>
        <fullName evidence="3">Histidine kinase</fullName>
    </submittedName>
</protein>
<dbReference type="Pfam" id="PF19783">
    <property type="entry name" value="DUF6268"/>
    <property type="match status" value="1"/>
</dbReference>
<accession>A0A3E5BD17</accession>
<evidence type="ECO:0000256" key="1">
    <source>
        <dbReference type="SAM" id="SignalP"/>
    </source>
</evidence>
<dbReference type="EMBL" id="QSUL01000007">
    <property type="protein sequence ID" value="RGN35446.1"/>
    <property type="molecule type" value="Genomic_DNA"/>
</dbReference>
<dbReference type="GO" id="GO:0016301">
    <property type="term" value="F:kinase activity"/>
    <property type="evidence" value="ECO:0007669"/>
    <property type="project" value="UniProtKB-KW"/>
</dbReference>
<keyword evidence="3" id="KW-0418">Kinase</keyword>
<evidence type="ECO:0000313" key="3">
    <source>
        <dbReference type="EMBL" id="RGN35446.1"/>
    </source>
</evidence>
<name>A0A3E5BD17_9BACE</name>
<dbReference type="AlphaFoldDB" id="A0A3E5BD17"/>
<evidence type="ECO:0000313" key="4">
    <source>
        <dbReference type="Proteomes" id="UP000260983"/>
    </source>
</evidence>
<evidence type="ECO:0000259" key="2">
    <source>
        <dbReference type="Pfam" id="PF19783"/>
    </source>
</evidence>
<sequence length="303" mass="33729">MKLISITTILLLLVSVESIAQISFTTEYFGTSSYRDEHNQKVGSSKGSALTYQGTANLPLSMRVNENNQPTVWGIGLSGAYVSLDNKNFTEPLVLSEIMNLQMALFHIRPLSQRWSMMATVGVGVYTDDTRFSHLRFRNVLGSAGVVFIRRMLPNLELGAGVALNNAFGYPMAFPALYVNWNYGRKLTCNFSAMDGVNLSVGYNVNEVFNISFITEMGGQMALTELDGDDKIFTHQYIVVGFRPELKIAKRISVPITIGFNAIRTAYYDGRSLSAFFKAMGRENDPCFQISPYLSASIVLRLR</sequence>
<gene>
    <name evidence="3" type="ORF">DXB65_12150</name>
</gene>
<feature type="chain" id="PRO_5017772507" evidence="1">
    <location>
        <begin position="21"/>
        <end position="303"/>
    </location>
</feature>
<proteinExistence type="predicted"/>
<dbReference type="InterPro" id="IPR046235">
    <property type="entry name" value="DUF6268"/>
</dbReference>
<feature type="domain" description="DUF6268" evidence="2">
    <location>
        <begin position="18"/>
        <end position="298"/>
    </location>
</feature>